<keyword evidence="2" id="KW-0902">Two-component regulatory system</keyword>
<name>A0A7S3LF78_9STRA</name>
<keyword evidence="1 3" id="KW-0597">Phosphoprotein</keyword>
<organism evidence="9">
    <name type="scientific">Amphora coffeiformis</name>
    <dbReference type="NCBI Taxonomy" id="265554"/>
    <lineage>
        <taxon>Eukaryota</taxon>
        <taxon>Sar</taxon>
        <taxon>Stramenopiles</taxon>
        <taxon>Ochrophyta</taxon>
        <taxon>Bacillariophyta</taxon>
        <taxon>Bacillariophyceae</taxon>
        <taxon>Bacillariophycidae</taxon>
        <taxon>Thalassiophysales</taxon>
        <taxon>Catenulaceae</taxon>
        <taxon>Amphora</taxon>
    </lineage>
</organism>
<evidence type="ECO:0000256" key="6">
    <source>
        <dbReference type="SAM" id="Phobius"/>
    </source>
</evidence>
<dbReference type="Gene3D" id="3.30.565.10">
    <property type="entry name" value="Histidine kinase-like ATPase, C-terminal domain"/>
    <property type="match status" value="1"/>
</dbReference>
<dbReference type="Gene3D" id="1.10.287.130">
    <property type="match status" value="1"/>
</dbReference>
<keyword evidence="6" id="KW-1133">Transmembrane helix</keyword>
<dbReference type="InterPro" id="IPR005467">
    <property type="entry name" value="His_kinase_dom"/>
</dbReference>
<evidence type="ECO:0000256" key="3">
    <source>
        <dbReference type="PROSITE-ProRule" id="PRU00169"/>
    </source>
</evidence>
<feature type="transmembrane region" description="Helical" evidence="6">
    <location>
        <begin position="418"/>
        <end position="438"/>
    </location>
</feature>
<dbReference type="InterPro" id="IPR003594">
    <property type="entry name" value="HATPase_dom"/>
</dbReference>
<dbReference type="InterPro" id="IPR004358">
    <property type="entry name" value="Sig_transdc_His_kin-like_C"/>
</dbReference>
<dbReference type="InterPro" id="IPR003661">
    <property type="entry name" value="HisK_dim/P_dom"/>
</dbReference>
<dbReference type="InterPro" id="IPR001789">
    <property type="entry name" value="Sig_transdc_resp-reg_receiver"/>
</dbReference>
<sequence length="1025" mass="114062">MIAPPTTRQKRGDSSPPSSSSLGQSAKAVVYLRFVLLAVLVGSTITCATLVYKYASDAEQTQFEDHFQSESAVVMDALLGSLFLSLGAFDSFVLDMMSYANSANATWPFVTIPNFGVRAAKIRSLSKAILLFQYIWVSAIDRPAWESFSLQNDGWVNEILELQQRDEHFHGTGYPDYVPYGRIHGQNGNSPESASFFLPSWQTYPIVPERPPYNWDGALVTAVQQSLDCLVNDTSVVIKVVNLPDESDPIAVRQARYTNDWARDFITDDQDPAEPMVNVYYPMSTGEISSLSGKESVREDNSSSLVGIFTARLYWRELLVLILPPGTGGVVVVFEMGDYATFTYAIDGPEANYLGRGDCHNTKYKGSLEQSLVLGQSIAAAKGVAYSGLPLCDTTSNFKIRIYPSTSMEEAYLTRGPFLYTVVAVLAFLFTSTLFVIYDQSSEKRQQKALHTVEQTEQNVALLEDMVQERTRELEESNARIEAASAKQLQHFASMSHEIRTPMNGIIGLSSLLEETELSPLQAETMKMITASGNLLVCVVNDVLDYAKLQSGFVDIQKTKSKLQEVMSSTAYCVQLKSKGGVTIETFYDPQIPEHFTTDTRRLQQILFNLLGNAVKFSSEGGTVEFHASICDTKLANLGGESRFLDVEARGKPLARTLRFVVKDYGRGIKREDLKVIFEPFSQAGKDTAGAYGGTGLGLAITMRLVHALGGAISVDSEFGKWSEFTVDLPFCEELADIEAEALRLQSIQVVLVGQESRETGWVTQLFHRFGVSVFRYQHLRDIEIKAAVIKVPNSQILYLVHEDSFAKSEFEALAEDSYVRLATFGPNFSVPESRFHYRSLTNILPVVLFRQIREYAQDEMTQASSQASSQAGLESRSVSKNTNVEIRKDLRFLIAEDNSVNQKVLKRILTRLGFEHIDIVEDGQAAVEAEARSSYDLIWMDMQMPHVDGVEACRIINSRRTRSRRVPKIVFCTAHVQDKFEKECLDSGAIGFLAKPCSIQTVKACLESIAHHQDFDPQQDNATP</sequence>
<gene>
    <name evidence="9" type="ORF">ACOF00016_LOCUS18278</name>
</gene>
<dbReference type="PANTHER" id="PTHR45339">
    <property type="entry name" value="HYBRID SIGNAL TRANSDUCTION HISTIDINE KINASE J"/>
    <property type="match status" value="1"/>
</dbReference>
<dbReference type="PRINTS" id="PR00344">
    <property type="entry name" value="BCTRLSENSOR"/>
</dbReference>
<evidence type="ECO:0000256" key="5">
    <source>
        <dbReference type="SAM" id="MobiDB-lite"/>
    </source>
</evidence>
<evidence type="ECO:0008006" key="10">
    <source>
        <dbReference type="Google" id="ProtNLM"/>
    </source>
</evidence>
<dbReference type="SMART" id="SM00388">
    <property type="entry name" value="HisKA"/>
    <property type="match status" value="1"/>
</dbReference>
<dbReference type="SUPFAM" id="SSF55874">
    <property type="entry name" value="ATPase domain of HSP90 chaperone/DNA topoisomerase II/histidine kinase"/>
    <property type="match status" value="1"/>
</dbReference>
<dbReference type="PROSITE" id="PS50109">
    <property type="entry name" value="HIS_KIN"/>
    <property type="match status" value="1"/>
</dbReference>
<dbReference type="Gene3D" id="3.40.50.2300">
    <property type="match status" value="1"/>
</dbReference>
<protein>
    <recommendedName>
        <fullName evidence="10">Histidine kinase</fullName>
    </recommendedName>
</protein>
<keyword evidence="6" id="KW-0472">Membrane</keyword>
<evidence type="ECO:0000259" key="7">
    <source>
        <dbReference type="PROSITE" id="PS50109"/>
    </source>
</evidence>
<proteinExistence type="predicted"/>
<accession>A0A7S3LF78</accession>
<feature type="coiled-coil region" evidence="4">
    <location>
        <begin position="453"/>
        <end position="487"/>
    </location>
</feature>
<dbReference type="SUPFAM" id="SSF47384">
    <property type="entry name" value="Homodimeric domain of signal transducing histidine kinase"/>
    <property type="match status" value="1"/>
</dbReference>
<dbReference type="InterPro" id="IPR036097">
    <property type="entry name" value="HisK_dim/P_sf"/>
</dbReference>
<evidence type="ECO:0000256" key="4">
    <source>
        <dbReference type="SAM" id="Coils"/>
    </source>
</evidence>
<evidence type="ECO:0000256" key="2">
    <source>
        <dbReference type="ARBA" id="ARBA00023012"/>
    </source>
</evidence>
<evidence type="ECO:0000256" key="1">
    <source>
        <dbReference type="ARBA" id="ARBA00022553"/>
    </source>
</evidence>
<feature type="transmembrane region" description="Helical" evidence="6">
    <location>
        <begin position="30"/>
        <end position="52"/>
    </location>
</feature>
<dbReference type="PANTHER" id="PTHR45339:SF1">
    <property type="entry name" value="HYBRID SIGNAL TRANSDUCTION HISTIDINE KINASE J"/>
    <property type="match status" value="1"/>
</dbReference>
<dbReference type="CDD" id="cd17546">
    <property type="entry name" value="REC_hyHK_CKI1_RcsC-like"/>
    <property type="match status" value="1"/>
</dbReference>
<dbReference type="EMBL" id="HBIM01024640">
    <property type="protein sequence ID" value="CAE0421641.1"/>
    <property type="molecule type" value="Transcribed_RNA"/>
</dbReference>
<dbReference type="InterPro" id="IPR011006">
    <property type="entry name" value="CheY-like_superfamily"/>
</dbReference>
<feature type="transmembrane region" description="Helical" evidence="6">
    <location>
        <begin position="72"/>
        <end position="94"/>
    </location>
</feature>
<dbReference type="Pfam" id="PF00512">
    <property type="entry name" value="HisKA"/>
    <property type="match status" value="1"/>
</dbReference>
<dbReference type="SMART" id="SM00387">
    <property type="entry name" value="HATPase_c"/>
    <property type="match status" value="1"/>
</dbReference>
<dbReference type="InterPro" id="IPR036890">
    <property type="entry name" value="HATPase_C_sf"/>
</dbReference>
<reference evidence="9" key="1">
    <citation type="submission" date="2021-01" db="EMBL/GenBank/DDBJ databases">
        <authorList>
            <person name="Corre E."/>
            <person name="Pelletier E."/>
            <person name="Niang G."/>
            <person name="Scheremetjew M."/>
            <person name="Finn R."/>
            <person name="Kale V."/>
            <person name="Holt S."/>
            <person name="Cochrane G."/>
            <person name="Meng A."/>
            <person name="Brown T."/>
            <person name="Cohen L."/>
        </authorList>
    </citation>
    <scope>NUCLEOTIDE SEQUENCE</scope>
    <source>
        <strain evidence="9">CCMP127</strain>
    </source>
</reference>
<dbReference type="Pfam" id="PF00072">
    <property type="entry name" value="Response_reg"/>
    <property type="match status" value="1"/>
</dbReference>
<dbReference type="CDD" id="cd16922">
    <property type="entry name" value="HATPase_EvgS-ArcB-TorS-like"/>
    <property type="match status" value="1"/>
</dbReference>
<evidence type="ECO:0000259" key="8">
    <source>
        <dbReference type="PROSITE" id="PS50110"/>
    </source>
</evidence>
<dbReference type="GO" id="GO:0000155">
    <property type="term" value="F:phosphorelay sensor kinase activity"/>
    <property type="evidence" value="ECO:0007669"/>
    <property type="project" value="InterPro"/>
</dbReference>
<dbReference type="SUPFAM" id="SSF52172">
    <property type="entry name" value="CheY-like"/>
    <property type="match status" value="1"/>
</dbReference>
<feature type="domain" description="Response regulatory" evidence="8">
    <location>
        <begin position="892"/>
        <end position="1011"/>
    </location>
</feature>
<keyword evidence="6" id="KW-0812">Transmembrane</keyword>
<dbReference type="AlphaFoldDB" id="A0A7S3LF78"/>
<feature type="modified residue" description="4-aspartylphosphate" evidence="3">
    <location>
        <position position="942"/>
    </location>
</feature>
<keyword evidence="4" id="KW-0175">Coiled coil</keyword>
<feature type="region of interest" description="Disordered" evidence="5">
    <location>
        <begin position="1"/>
        <end position="22"/>
    </location>
</feature>
<evidence type="ECO:0000313" key="9">
    <source>
        <dbReference type="EMBL" id="CAE0421641.1"/>
    </source>
</evidence>
<dbReference type="CDD" id="cd00082">
    <property type="entry name" value="HisKA"/>
    <property type="match status" value="1"/>
</dbReference>
<dbReference type="PROSITE" id="PS50110">
    <property type="entry name" value="RESPONSE_REGULATORY"/>
    <property type="match status" value="1"/>
</dbReference>
<dbReference type="SMART" id="SM00448">
    <property type="entry name" value="REC"/>
    <property type="match status" value="1"/>
</dbReference>
<feature type="domain" description="Histidine kinase" evidence="7">
    <location>
        <begin position="494"/>
        <end position="733"/>
    </location>
</feature>
<dbReference type="Pfam" id="PF02518">
    <property type="entry name" value="HATPase_c"/>
    <property type="match status" value="1"/>
</dbReference>